<sequence>MPRDESLQAIDRDLKEVVEFCVSSGFSPEQIAKNAKPLLSAVQKHEDLSSFRLWTKRAVIVTMAVTVVAFLLQNTWTFRWLCVAGKSFQVKVLPYWDWTNLYHEECVIRNPYMVAATLTEEDCEMCEGYLKVDVVHNISMDEVTQDYLFDNTPFIVTDATQNWRAFKEFNVDSLKTLYTTNEILRSHDVCEYKDSRKQRLAEILSSKDRSFHTKWVNCKLPAIKVFRSFYHRPYFLPPMVESALENFVAFSSGRTESPEDNQFLEYYTNEDLTWFAQIRGSYLIQLRAKVPCDTICETLEVTLQEGQTLVLTNEMWEFWFAPADKSPAIAFGSMGNWDS</sequence>
<dbReference type="OrthoDB" id="10059103at2759"/>
<dbReference type="GeneID" id="119726282"/>
<dbReference type="RefSeq" id="XP_038053850.1">
    <property type="nucleotide sequence ID" value="XM_038197922.1"/>
</dbReference>
<reference evidence="1" key="1">
    <citation type="submission" date="2022-11" db="UniProtKB">
        <authorList>
            <consortium name="EnsemblMetazoa"/>
        </authorList>
    </citation>
    <scope>IDENTIFICATION</scope>
</reference>
<dbReference type="SUPFAM" id="SSF51197">
    <property type="entry name" value="Clavaminate synthase-like"/>
    <property type="match status" value="1"/>
</dbReference>
<dbReference type="Proteomes" id="UP000887568">
    <property type="component" value="Unplaced"/>
</dbReference>
<protein>
    <submittedName>
        <fullName evidence="1">Uncharacterized protein</fullName>
    </submittedName>
</protein>
<organism evidence="1 2">
    <name type="scientific">Patiria miniata</name>
    <name type="common">Bat star</name>
    <name type="synonym">Asterina miniata</name>
    <dbReference type="NCBI Taxonomy" id="46514"/>
    <lineage>
        <taxon>Eukaryota</taxon>
        <taxon>Metazoa</taxon>
        <taxon>Echinodermata</taxon>
        <taxon>Eleutherozoa</taxon>
        <taxon>Asterozoa</taxon>
        <taxon>Asteroidea</taxon>
        <taxon>Valvatacea</taxon>
        <taxon>Valvatida</taxon>
        <taxon>Asterinidae</taxon>
        <taxon>Patiria</taxon>
    </lineage>
</organism>
<keyword evidence="2" id="KW-1185">Reference proteome</keyword>
<evidence type="ECO:0000313" key="2">
    <source>
        <dbReference type="Proteomes" id="UP000887568"/>
    </source>
</evidence>
<accession>A0A913ZRR5</accession>
<proteinExistence type="predicted"/>
<dbReference type="PANTHER" id="PTHR35259">
    <property type="entry name" value="BOMBESIN RECEPTOR-ACTIVATED PROTEIN C6ORF89"/>
    <property type="match status" value="1"/>
</dbReference>
<dbReference type="OMA" id="ETLWENC"/>
<dbReference type="InterPro" id="IPR038757">
    <property type="entry name" value="BRAP"/>
</dbReference>
<dbReference type="AlphaFoldDB" id="A0A913ZRR5"/>
<name>A0A913ZRR5_PATMI</name>
<dbReference type="EnsemblMetazoa" id="XM_038197922.1">
    <property type="protein sequence ID" value="XP_038053850.1"/>
    <property type="gene ID" value="LOC119726282"/>
</dbReference>
<dbReference type="Gene3D" id="2.60.120.650">
    <property type="entry name" value="Cupin"/>
    <property type="match status" value="1"/>
</dbReference>
<evidence type="ECO:0000313" key="1">
    <source>
        <dbReference type="EnsemblMetazoa" id="XP_038053850.1"/>
    </source>
</evidence>